<dbReference type="Proteomes" id="UP000261222">
    <property type="component" value="Unassembled WGS sequence"/>
</dbReference>
<dbReference type="InterPro" id="IPR010982">
    <property type="entry name" value="Lambda_DNA-bd_dom_sf"/>
</dbReference>
<dbReference type="PANTHER" id="PTHR46558">
    <property type="entry name" value="TRACRIPTIONAL REGULATORY PROTEIN-RELATED-RELATED"/>
    <property type="match status" value="1"/>
</dbReference>
<keyword evidence="1" id="KW-0238">DNA-binding</keyword>
<evidence type="ECO:0000259" key="2">
    <source>
        <dbReference type="PROSITE" id="PS50943"/>
    </source>
</evidence>
<sequence length="279" mass="31515">MGKSDLIEDETSLAYRLSNLRKDHDLSQKQLADQLHVTHSQISRIESGETKNPNISIVIDAARFFHVSTDYLLGITQITSPKSYDISELRLSEEAVTRLITRRIDVDILNRLLEHEHFPKLCIMIRNYFDDTIAEGIMARNKVIDLAVDQLTDLMTVEPSKRKEIIKDKQFLSSQKLGANEADIEKIKIQFMAILRDIKSSMQKKEPTKAVATAEAVQMIRDALPDKPVSDITSTDLANAVAFYMGQTTDLNDEGLAMVQNLAKYICDNSVQEKNSENS</sequence>
<evidence type="ECO:0000313" key="4">
    <source>
        <dbReference type="EMBL" id="RHC04044.1"/>
    </source>
</evidence>
<dbReference type="GeneID" id="79803085"/>
<dbReference type="PANTHER" id="PTHR46558:SF11">
    <property type="entry name" value="HTH-TYPE TRANSCRIPTIONAL REGULATOR XRE"/>
    <property type="match status" value="1"/>
</dbReference>
<gene>
    <name evidence="4" type="ORF">DW859_14095</name>
    <name evidence="3" type="ORF">DXB81_08265</name>
</gene>
<evidence type="ECO:0000313" key="3">
    <source>
        <dbReference type="EMBL" id="RGN04818.1"/>
    </source>
</evidence>
<reference evidence="5 6" key="1">
    <citation type="submission" date="2018-08" db="EMBL/GenBank/DDBJ databases">
        <title>A genome reference for cultivated species of the human gut microbiota.</title>
        <authorList>
            <person name="Zou Y."/>
            <person name="Xue W."/>
            <person name="Luo G."/>
        </authorList>
    </citation>
    <scope>NUCLEOTIDE SEQUENCE [LARGE SCALE GENOMIC DNA]</scope>
    <source>
        <strain evidence="4 6">AM37-4AC</strain>
        <strain evidence="3 5">OM06-11AA</strain>
    </source>
</reference>
<dbReference type="EMBL" id="QSUB01000003">
    <property type="protein sequence ID" value="RGN04818.1"/>
    <property type="molecule type" value="Genomic_DNA"/>
</dbReference>
<evidence type="ECO:0000256" key="1">
    <source>
        <dbReference type="ARBA" id="ARBA00023125"/>
    </source>
</evidence>
<evidence type="ECO:0000313" key="6">
    <source>
        <dbReference type="Proteomes" id="UP000265808"/>
    </source>
</evidence>
<organism evidence="3 5">
    <name type="scientific">Blautia obeum</name>
    <dbReference type="NCBI Taxonomy" id="40520"/>
    <lineage>
        <taxon>Bacteria</taxon>
        <taxon>Bacillati</taxon>
        <taxon>Bacillota</taxon>
        <taxon>Clostridia</taxon>
        <taxon>Lachnospirales</taxon>
        <taxon>Lachnospiraceae</taxon>
        <taxon>Blautia</taxon>
    </lineage>
</organism>
<dbReference type="InterPro" id="IPR001387">
    <property type="entry name" value="Cro/C1-type_HTH"/>
</dbReference>
<protein>
    <submittedName>
        <fullName evidence="3">XRE family transcriptional regulator</fullName>
    </submittedName>
</protein>
<dbReference type="PROSITE" id="PS50943">
    <property type="entry name" value="HTH_CROC1"/>
    <property type="match status" value="1"/>
</dbReference>
<evidence type="ECO:0000313" key="5">
    <source>
        <dbReference type="Proteomes" id="UP000261222"/>
    </source>
</evidence>
<feature type="domain" description="HTH cro/C1-type" evidence="2">
    <location>
        <begin position="17"/>
        <end position="72"/>
    </location>
</feature>
<accession>A0A395ZYJ0</accession>
<dbReference type="Gene3D" id="1.10.260.40">
    <property type="entry name" value="lambda repressor-like DNA-binding domains"/>
    <property type="match status" value="1"/>
</dbReference>
<dbReference type="SMART" id="SM00530">
    <property type="entry name" value="HTH_XRE"/>
    <property type="match status" value="1"/>
</dbReference>
<dbReference type="RefSeq" id="WP_005422097.1">
    <property type="nucleotide sequence ID" value="NZ_CP176627.1"/>
</dbReference>
<dbReference type="CDD" id="cd00093">
    <property type="entry name" value="HTH_XRE"/>
    <property type="match status" value="1"/>
</dbReference>
<dbReference type="SUPFAM" id="SSF47413">
    <property type="entry name" value="lambda repressor-like DNA-binding domains"/>
    <property type="match status" value="1"/>
</dbReference>
<name>A0A395ZYJ0_9FIRM</name>
<dbReference type="Pfam" id="PF01381">
    <property type="entry name" value="HTH_3"/>
    <property type="match status" value="1"/>
</dbReference>
<dbReference type="GO" id="GO:0003677">
    <property type="term" value="F:DNA binding"/>
    <property type="evidence" value="ECO:0007669"/>
    <property type="project" value="UniProtKB-KW"/>
</dbReference>
<dbReference type="Proteomes" id="UP000265808">
    <property type="component" value="Unassembled WGS sequence"/>
</dbReference>
<dbReference type="EMBL" id="QSHL01000012">
    <property type="protein sequence ID" value="RHC04044.1"/>
    <property type="molecule type" value="Genomic_DNA"/>
</dbReference>
<dbReference type="AlphaFoldDB" id="A0A395ZYJ0"/>
<proteinExistence type="predicted"/>
<comment type="caution">
    <text evidence="3">The sequence shown here is derived from an EMBL/GenBank/DDBJ whole genome shotgun (WGS) entry which is preliminary data.</text>
</comment>